<organism evidence="1 2">
    <name type="scientific">Streptomyces griseorubiginosus</name>
    <dbReference type="NCBI Taxonomy" id="67304"/>
    <lineage>
        <taxon>Bacteria</taxon>
        <taxon>Bacillati</taxon>
        <taxon>Actinomycetota</taxon>
        <taxon>Actinomycetes</taxon>
        <taxon>Kitasatosporales</taxon>
        <taxon>Streptomycetaceae</taxon>
        <taxon>Streptomyces</taxon>
    </lineage>
</organism>
<reference evidence="1 2" key="1">
    <citation type="submission" date="2018-09" db="EMBL/GenBank/DDBJ databases">
        <title>Production of Trimethoprim by Streptomyces sp. 3E-1.</title>
        <authorList>
            <person name="Kang H.J."/>
            <person name="Kim S.B."/>
        </authorList>
    </citation>
    <scope>NUCLEOTIDE SEQUENCE [LARGE SCALE GENOMIC DNA]</scope>
    <source>
        <strain evidence="1 2">3E-1</strain>
    </source>
</reference>
<evidence type="ECO:0000313" key="2">
    <source>
        <dbReference type="Proteomes" id="UP000265765"/>
    </source>
</evidence>
<dbReference type="EMBL" id="CP032427">
    <property type="protein sequence ID" value="AYC41215.1"/>
    <property type="molecule type" value="Genomic_DNA"/>
</dbReference>
<proteinExistence type="predicted"/>
<dbReference type="AlphaFoldDB" id="A0AAI8L4J0"/>
<dbReference type="Proteomes" id="UP000265765">
    <property type="component" value="Chromosome"/>
</dbReference>
<sequence>MWLVARFPAPLRGLQFTVFMRCSNCGGSLQEFRALTDDEKKFVREHKPRHTRLGSYYRCARDGCLRYQRLGDQNDGGSFPEPEK</sequence>
<name>A0AAI8L4J0_9ACTN</name>
<protein>
    <submittedName>
        <fullName evidence="1">Uncharacterized protein</fullName>
    </submittedName>
</protein>
<dbReference type="KEGG" id="sge:DWG14_05497"/>
<evidence type="ECO:0000313" key="1">
    <source>
        <dbReference type="EMBL" id="AYC41215.1"/>
    </source>
</evidence>
<accession>A0AAI8L4J0</accession>
<gene>
    <name evidence="1" type="ORF">DWG14_05497</name>
</gene>